<dbReference type="CDD" id="cd22150">
    <property type="entry name" value="F-box_CeFBXA-like"/>
    <property type="match status" value="1"/>
</dbReference>
<sequence>MEASPDTLKLDHHHLKSCIYYEVLRKKPIFDSYRDFCDTVGKDAMEYPDFEFWYYRFYHGSRDFDYDRSAELEPKTLTDMPVELMSKIAGNLDPVERTRLRTMNHAIKDVADSFPPVFEKIDISVIGWSMNWTLDSKQFWCENEGETSKEVYIKKGLENLAPVLKMPNLQVKHFSLALFDETLKPDDLLPVPFSPKIACITGRFTNQVVQFLSAMTPGNLESIDIDMSLAERREHYGRIFETDQFKQAENVDFKPYYGLNVEDLANFSHLKKFTCHLSSNNAVEDVLRIRDIILTFEKFKSCVLIFRNEITRFPIRGIADALGEEIPIGSIPEHGYRTITHRYSIPDSNECLKLKIKEEPGHCIVDIVKVC</sequence>
<dbReference type="Pfam" id="PF01827">
    <property type="entry name" value="FTH"/>
    <property type="match status" value="1"/>
</dbReference>
<accession>A0A2G5SIQ5</accession>
<keyword evidence="3" id="KW-1185">Reference proteome</keyword>
<dbReference type="Proteomes" id="UP000230233">
    <property type="component" value="Unassembled WGS sequence"/>
</dbReference>
<dbReference type="InterPro" id="IPR041426">
    <property type="entry name" value="Mos1_HTH"/>
</dbReference>
<dbReference type="AlphaFoldDB" id="A0A2G5SIQ5"/>
<evidence type="ECO:0000259" key="1">
    <source>
        <dbReference type="PROSITE" id="PS50181"/>
    </source>
</evidence>
<dbReference type="InterPro" id="IPR002900">
    <property type="entry name" value="DUF38/FTH_CAE_spp"/>
</dbReference>
<dbReference type="EMBL" id="PDUG01000007">
    <property type="protein sequence ID" value="PIC14736.1"/>
    <property type="molecule type" value="Genomic_DNA"/>
</dbReference>
<reference evidence="3" key="1">
    <citation type="submission" date="2017-10" db="EMBL/GenBank/DDBJ databases">
        <title>Rapid genome shrinkage in a self-fertile nematode reveals novel sperm competition proteins.</title>
        <authorList>
            <person name="Yin D."/>
            <person name="Schwarz E.M."/>
            <person name="Thomas C.G."/>
            <person name="Felde R.L."/>
            <person name="Korf I.F."/>
            <person name="Cutter A.D."/>
            <person name="Schartner C.M."/>
            <person name="Ralston E.J."/>
            <person name="Meyer B.J."/>
            <person name="Haag E.S."/>
        </authorList>
    </citation>
    <scope>NUCLEOTIDE SEQUENCE [LARGE SCALE GENOMIC DNA]</scope>
    <source>
        <strain evidence="3">JU1422</strain>
    </source>
</reference>
<gene>
    <name evidence="2" type="ORF">B9Z55_026941</name>
</gene>
<feature type="domain" description="F-box" evidence="1">
    <location>
        <begin position="74"/>
        <end position="121"/>
    </location>
</feature>
<evidence type="ECO:0000313" key="2">
    <source>
        <dbReference type="EMBL" id="PIC14736.1"/>
    </source>
</evidence>
<protein>
    <recommendedName>
        <fullName evidence="1">F-box domain-containing protein</fullName>
    </recommendedName>
</protein>
<name>A0A2G5SIQ5_9PELO</name>
<dbReference type="InterPro" id="IPR040161">
    <property type="entry name" value="FB224"/>
</dbReference>
<comment type="caution">
    <text evidence="2">The sequence shown here is derived from an EMBL/GenBank/DDBJ whole genome shotgun (WGS) entry which is preliminary data.</text>
</comment>
<organism evidence="2 3">
    <name type="scientific">Caenorhabditis nigoni</name>
    <dbReference type="NCBI Taxonomy" id="1611254"/>
    <lineage>
        <taxon>Eukaryota</taxon>
        <taxon>Metazoa</taxon>
        <taxon>Ecdysozoa</taxon>
        <taxon>Nematoda</taxon>
        <taxon>Chromadorea</taxon>
        <taxon>Rhabditida</taxon>
        <taxon>Rhabditina</taxon>
        <taxon>Rhabditomorpha</taxon>
        <taxon>Rhabditoidea</taxon>
        <taxon>Rhabditidae</taxon>
        <taxon>Peloderinae</taxon>
        <taxon>Caenorhabditis</taxon>
    </lineage>
</organism>
<dbReference type="Pfam" id="PF17906">
    <property type="entry name" value="HTH_48"/>
    <property type="match status" value="1"/>
</dbReference>
<dbReference type="PANTHER" id="PTHR23015:SF4">
    <property type="entry name" value="DUF38 DOMAIN-CONTAINING PROTEIN-RELATED"/>
    <property type="match status" value="1"/>
</dbReference>
<evidence type="ECO:0000313" key="3">
    <source>
        <dbReference type="Proteomes" id="UP000230233"/>
    </source>
</evidence>
<dbReference type="GO" id="GO:0045087">
    <property type="term" value="P:innate immune response"/>
    <property type="evidence" value="ECO:0007669"/>
    <property type="project" value="TreeGrafter"/>
</dbReference>
<dbReference type="PANTHER" id="PTHR23015">
    <property type="entry name" value="UNCHARACTERIZED C.ELEGANS PROTEIN"/>
    <property type="match status" value="1"/>
</dbReference>
<dbReference type="InterPro" id="IPR001810">
    <property type="entry name" value="F-box_dom"/>
</dbReference>
<dbReference type="OrthoDB" id="3256413at2759"/>
<dbReference type="PROSITE" id="PS50181">
    <property type="entry name" value="FBOX"/>
    <property type="match status" value="1"/>
</dbReference>
<proteinExistence type="predicted"/>
<dbReference type="SMART" id="SM00256">
    <property type="entry name" value="FBOX"/>
    <property type="match status" value="1"/>
</dbReference>